<gene>
    <name evidence="2" type="ORF">DV515_00007732</name>
</gene>
<dbReference type="AlphaFoldDB" id="A0A3L8SHG1"/>
<dbReference type="InterPro" id="IPR018154">
    <property type="entry name" value="TLV/ENV_coat_polyprotein"/>
</dbReference>
<reference evidence="2 3" key="1">
    <citation type="journal article" date="2018" name="Proc. R. Soc. B">
        <title>A non-coding region near Follistatin controls head colour polymorphism in the Gouldian finch.</title>
        <authorList>
            <person name="Toomey M.B."/>
            <person name="Marques C.I."/>
            <person name="Andrade P."/>
            <person name="Araujo P.M."/>
            <person name="Sabatino S."/>
            <person name="Gazda M.A."/>
            <person name="Afonso S."/>
            <person name="Lopes R.J."/>
            <person name="Corbo J.C."/>
            <person name="Carneiro M."/>
        </authorList>
    </citation>
    <scope>NUCLEOTIDE SEQUENCE [LARGE SCALE GENOMIC DNA]</scope>
    <source>
        <strain evidence="2">Red01</strain>
        <tissue evidence="2">Muscle</tissue>
    </source>
</reference>
<comment type="caution">
    <text evidence="2">The sequence shown here is derived from an EMBL/GenBank/DDBJ whole genome shotgun (WGS) entry which is preliminary data.</text>
</comment>
<sequence length="419" mass="47069">MDRPQPYQNVWVTLAQTLQQENICLSTAAAKDPMSTCLVGIPWQAGEFPAGLNKHRSNVIPESHTPQPHKDQRQVELILKSLEEWLRGLPRMAQEPQELELLGSSPAAYCVHFSGLPNPSNPDEYHIIKQYRGEFTARRWCQNTSHIRADNPSHSSPKSLPKGLFLICGDRAWAGIVSWLLGGPCTIGRLSVLTPNQTLIGEWTHKNRSANKMQKRSADNLDANCNSEIFHWAKSKRIAVSLFFPWVAVAKALGELGHLECWVVKQANLTSAAISSLLENEEITRQAMLQNRAAIDFPLLLHGHECKEFKGLCCVDLTAKAPNIHSALRSMNSLIRQVKQESEDWFKELCKGWGFTGWWTSIVRSILLLLVILFLVTLAFGILSHLIFKAIKGLIPCTSEVNHTKLANLRRSDYATDCR</sequence>
<organism evidence="2 3">
    <name type="scientific">Chloebia gouldiae</name>
    <name type="common">Gouldian finch</name>
    <name type="synonym">Erythrura gouldiae</name>
    <dbReference type="NCBI Taxonomy" id="44316"/>
    <lineage>
        <taxon>Eukaryota</taxon>
        <taxon>Metazoa</taxon>
        <taxon>Chordata</taxon>
        <taxon>Craniata</taxon>
        <taxon>Vertebrata</taxon>
        <taxon>Euteleostomi</taxon>
        <taxon>Archelosauria</taxon>
        <taxon>Archosauria</taxon>
        <taxon>Dinosauria</taxon>
        <taxon>Saurischia</taxon>
        <taxon>Theropoda</taxon>
        <taxon>Coelurosauria</taxon>
        <taxon>Aves</taxon>
        <taxon>Neognathae</taxon>
        <taxon>Neoaves</taxon>
        <taxon>Telluraves</taxon>
        <taxon>Australaves</taxon>
        <taxon>Passeriformes</taxon>
        <taxon>Passeroidea</taxon>
        <taxon>Passeridae</taxon>
        <taxon>Chloebia</taxon>
    </lineage>
</organism>
<dbReference type="PANTHER" id="PTHR10424">
    <property type="entry name" value="VIRAL ENVELOPE PROTEIN"/>
    <property type="match status" value="1"/>
</dbReference>
<dbReference type="Proteomes" id="UP000276834">
    <property type="component" value="Unassembled WGS sequence"/>
</dbReference>
<dbReference type="InterPro" id="IPR005166">
    <property type="entry name" value="RSV_p95_env"/>
</dbReference>
<keyword evidence="1" id="KW-1133">Transmembrane helix</keyword>
<evidence type="ECO:0000313" key="3">
    <source>
        <dbReference type="Proteomes" id="UP000276834"/>
    </source>
</evidence>
<keyword evidence="1" id="KW-0472">Membrane</keyword>
<accession>A0A3L8SHG1</accession>
<dbReference type="Gene3D" id="1.10.287.210">
    <property type="match status" value="1"/>
</dbReference>
<name>A0A3L8SHG1_CHLGU</name>
<dbReference type="Pfam" id="PF03708">
    <property type="entry name" value="Avian_gp85"/>
    <property type="match status" value="1"/>
</dbReference>
<keyword evidence="1" id="KW-0812">Transmembrane</keyword>
<proteinExistence type="predicted"/>
<dbReference type="SUPFAM" id="SSF58069">
    <property type="entry name" value="Virus ectodomain"/>
    <property type="match status" value="1"/>
</dbReference>
<evidence type="ECO:0000256" key="1">
    <source>
        <dbReference type="SAM" id="Phobius"/>
    </source>
</evidence>
<protein>
    <submittedName>
        <fullName evidence="2">Uncharacterized protein</fullName>
    </submittedName>
</protein>
<dbReference type="OrthoDB" id="9838443at2759"/>
<feature type="transmembrane region" description="Helical" evidence="1">
    <location>
        <begin position="366"/>
        <end position="388"/>
    </location>
</feature>
<dbReference type="EMBL" id="QUSF01000021">
    <property type="protein sequence ID" value="RLW01716.1"/>
    <property type="molecule type" value="Genomic_DNA"/>
</dbReference>
<evidence type="ECO:0000313" key="2">
    <source>
        <dbReference type="EMBL" id="RLW01716.1"/>
    </source>
</evidence>
<keyword evidence="3" id="KW-1185">Reference proteome</keyword>